<dbReference type="InterPro" id="IPR011650">
    <property type="entry name" value="Peptidase_M20_dimer"/>
</dbReference>
<proteinExistence type="inferred from homology"/>
<dbReference type="FunFam" id="3.30.70.360:FF:000004">
    <property type="entry name" value="Peptidase M20 domain-containing protein 2"/>
    <property type="match status" value="1"/>
</dbReference>
<dbReference type="PIRSF" id="PIRSF037226">
    <property type="entry name" value="Amidohydrolase_ACY1L2_prd"/>
    <property type="match status" value="1"/>
</dbReference>
<reference evidence="4 5" key="1">
    <citation type="journal article" date="2018" name="IMA Fungus">
        <title>IMA Genome-F 9: Draft genome sequence of Annulohypoxylon stygium, Aspergillus mulundensis, Berkeleyomyces basicola (syn. Thielaviopsis basicola), Ceratocystis smalleyi, two Cercospora beticola strains, Coleophoma cylindrospora, Fusarium fracticaudum, Phialophora cf. hyalina, and Morchella septimelata.</title>
        <authorList>
            <person name="Wingfield B.D."/>
            <person name="Bills G.F."/>
            <person name="Dong Y."/>
            <person name="Huang W."/>
            <person name="Nel W.J."/>
            <person name="Swalarsk-Parry B.S."/>
            <person name="Vaghefi N."/>
            <person name="Wilken P.M."/>
            <person name="An Z."/>
            <person name="de Beer Z.W."/>
            <person name="De Vos L."/>
            <person name="Chen L."/>
            <person name="Duong T.A."/>
            <person name="Gao Y."/>
            <person name="Hammerbacher A."/>
            <person name="Kikkert J.R."/>
            <person name="Li Y."/>
            <person name="Li H."/>
            <person name="Li K."/>
            <person name="Li Q."/>
            <person name="Liu X."/>
            <person name="Ma X."/>
            <person name="Naidoo K."/>
            <person name="Pethybridge S.J."/>
            <person name="Sun J."/>
            <person name="Steenkamp E.T."/>
            <person name="van der Nest M.A."/>
            <person name="van Wyk S."/>
            <person name="Wingfield M.J."/>
            <person name="Xiong C."/>
            <person name="Yue Q."/>
            <person name="Zhang X."/>
        </authorList>
    </citation>
    <scope>NUCLEOTIDE SEQUENCE [LARGE SCALE GENOMIC DNA]</scope>
    <source>
        <strain evidence="4 5">BP6252</strain>
    </source>
</reference>
<comment type="similarity">
    <text evidence="1 2">Belongs to the peptidase M20A family.</text>
</comment>
<dbReference type="NCBIfam" id="TIGR01891">
    <property type="entry name" value="amidohydrolases"/>
    <property type="match status" value="1"/>
</dbReference>
<evidence type="ECO:0000259" key="3">
    <source>
        <dbReference type="Pfam" id="PF07687"/>
    </source>
</evidence>
<dbReference type="InterPro" id="IPR036264">
    <property type="entry name" value="Bact_exopeptidase_dim_dom"/>
</dbReference>
<dbReference type="AlphaFoldDB" id="A0A3D8QTL1"/>
<evidence type="ECO:0000256" key="1">
    <source>
        <dbReference type="ARBA" id="ARBA00006247"/>
    </source>
</evidence>
<keyword evidence="5" id="KW-1185">Reference proteome</keyword>
<dbReference type="SUPFAM" id="SSF53187">
    <property type="entry name" value="Zn-dependent exopeptidases"/>
    <property type="match status" value="1"/>
</dbReference>
<evidence type="ECO:0000313" key="5">
    <source>
        <dbReference type="Proteomes" id="UP000256645"/>
    </source>
</evidence>
<dbReference type="EMBL" id="PDLM01000012">
    <property type="protein sequence ID" value="RDW65117.1"/>
    <property type="molecule type" value="Genomic_DNA"/>
</dbReference>
<dbReference type="Gene3D" id="3.40.630.10">
    <property type="entry name" value="Zn peptidases"/>
    <property type="match status" value="1"/>
</dbReference>
<dbReference type="Gene3D" id="3.30.70.360">
    <property type="match status" value="1"/>
</dbReference>
<gene>
    <name evidence="4" type="ORF">BP6252_10768</name>
</gene>
<dbReference type="SUPFAM" id="SSF55031">
    <property type="entry name" value="Bacterial exopeptidase dimerisation domain"/>
    <property type="match status" value="1"/>
</dbReference>
<evidence type="ECO:0000313" key="4">
    <source>
        <dbReference type="EMBL" id="RDW65117.1"/>
    </source>
</evidence>
<accession>A0A3D8QTL1</accession>
<dbReference type="InterPro" id="IPR052030">
    <property type="entry name" value="Peptidase_M20/M20A_hydrolases"/>
</dbReference>
<sequence length="438" mass="46423">MVSASFRSAIQGAKKELGELNALIHSNPELGYQEHKAHNAFVATLEKLGFSVTPHAYGVPTSFEAEYGHGGRLVVFNAEYDALPGIGHACGHNLMGTLSLAAFLAIAAELKASGLPGRVRVLGTPAEEGGAGKALLICKGAYESVDACFMAHPAPLYAEYSEDYHGMAFMPNLSVGSVRISFTGKEAHAGFAPWQGINALDAVVLGYSGVSMMRQQIEPTERVHGIIVNGGVKNNIIPNHSVVDYAVRAPSISKTIALRERLIDCYEGAAKATHCQINVERGRVYAELQPNQSLCALFAEVVGDLGIPMMCDFKTGIVNGGATDQGNVSYVVPSIHPVYGIQAGVGEFNHTVGFTKASGTKWALDRSLLVAEGLASTAWKVLADDVVASRVREEFEKTKRGRIAAGEDVSTEFLGSFDEDAFIEAGIAPVPCSCGHGK</sequence>
<feature type="domain" description="Peptidase M20 dimerisation" evidence="3">
    <location>
        <begin position="176"/>
        <end position="265"/>
    </location>
</feature>
<dbReference type="Proteomes" id="UP000256645">
    <property type="component" value="Unassembled WGS sequence"/>
</dbReference>
<dbReference type="InterPro" id="IPR017439">
    <property type="entry name" value="Amidohydrolase"/>
</dbReference>
<dbReference type="Pfam" id="PF01546">
    <property type="entry name" value="Peptidase_M20"/>
    <property type="match status" value="1"/>
</dbReference>
<dbReference type="CDD" id="cd05672">
    <property type="entry name" value="M20_ACY1L2-like"/>
    <property type="match status" value="1"/>
</dbReference>
<dbReference type="PANTHER" id="PTHR30575:SF0">
    <property type="entry name" value="XAA-ARG DIPEPTIDASE"/>
    <property type="match status" value="1"/>
</dbReference>
<organism evidence="4 5">
    <name type="scientific">Coleophoma cylindrospora</name>
    <dbReference type="NCBI Taxonomy" id="1849047"/>
    <lineage>
        <taxon>Eukaryota</taxon>
        <taxon>Fungi</taxon>
        <taxon>Dikarya</taxon>
        <taxon>Ascomycota</taxon>
        <taxon>Pezizomycotina</taxon>
        <taxon>Leotiomycetes</taxon>
        <taxon>Helotiales</taxon>
        <taxon>Dermateaceae</taxon>
        <taxon>Coleophoma</taxon>
    </lineage>
</organism>
<dbReference type="InterPro" id="IPR002933">
    <property type="entry name" value="Peptidase_M20"/>
</dbReference>
<dbReference type="InterPro" id="IPR017144">
    <property type="entry name" value="Xaa-Arg_dipeptidase"/>
</dbReference>
<dbReference type="PANTHER" id="PTHR30575">
    <property type="entry name" value="PEPTIDASE M20"/>
    <property type="match status" value="1"/>
</dbReference>
<dbReference type="GO" id="GO:0016805">
    <property type="term" value="F:dipeptidase activity"/>
    <property type="evidence" value="ECO:0007669"/>
    <property type="project" value="InterPro"/>
</dbReference>
<dbReference type="OrthoDB" id="6119954at2759"/>
<evidence type="ECO:0000256" key="2">
    <source>
        <dbReference type="PIRNR" id="PIRNR037226"/>
    </source>
</evidence>
<name>A0A3D8QTL1_9HELO</name>
<protein>
    <recommendedName>
        <fullName evidence="2">Peptidase M20 domain-containing protein 2</fullName>
    </recommendedName>
</protein>
<comment type="caution">
    <text evidence="4">The sequence shown here is derived from an EMBL/GenBank/DDBJ whole genome shotgun (WGS) entry which is preliminary data.</text>
</comment>
<dbReference type="Pfam" id="PF07687">
    <property type="entry name" value="M20_dimer"/>
    <property type="match status" value="1"/>
</dbReference>